<name>A0ABY3PZE4_9PSED</name>
<sequence length="135" mass="15234">MSNPTPKSAGTFSLAIDNNKPVDFQHVSAFEESDHTRITGEREEWEQQVKRMEFHLAKSITSGRYDLNSPEVKFVEAVSDWVNTKYLVKSLTLDINADHTNRHIVGQYQFKADEIDSQGSGIGITGNGDFNIHYS</sequence>
<dbReference type="Proteomes" id="UP001162907">
    <property type="component" value="Chromosome"/>
</dbReference>
<reference evidence="1 2" key="1">
    <citation type="journal article" date="2022" name="Int. J. Syst. Evol. Microbiol.">
        <title>Pseudomonas fitomaticsae sp. nov., isolated at Marimurtra Botanical Garden in Blanes, Catalonia, Spain.</title>
        <authorList>
            <person name="Atanasov K.E."/>
            <person name="Galbis D.M."/>
            <person name="Cornado D."/>
            <person name="Serpico A."/>
            <person name="Sanchez G."/>
            <person name="Bosch M."/>
            <person name="Ferrer A."/>
            <person name="Altabella T."/>
        </authorList>
    </citation>
    <scope>NUCLEOTIDE SEQUENCE [LARGE SCALE GENOMIC DNA]</scope>
    <source>
        <strain evidence="1 2">FIT81</strain>
    </source>
</reference>
<protein>
    <submittedName>
        <fullName evidence="1">Uncharacterized protein</fullName>
    </submittedName>
</protein>
<proteinExistence type="predicted"/>
<organism evidence="1 2">
    <name type="scientific">Pseudomonas fitomaticsae</name>
    <dbReference type="NCBI Taxonomy" id="2837969"/>
    <lineage>
        <taxon>Bacteria</taxon>
        <taxon>Pseudomonadati</taxon>
        <taxon>Pseudomonadota</taxon>
        <taxon>Gammaproteobacteria</taxon>
        <taxon>Pseudomonadales</taxon>
        <taxon>Pseudomonadaceae</taxon>
        <taxon>Pseudomonas</taxon>
    </lineage>
</organism>
<keyword evidence="2" id="KW-1185">Reference proteome</keyword>
<accession>A0ABY3PZE4</accession>
<dbReference type="RefSeq" id="WP_230733327.1">
    <property type="nucleotide sequence ID" value="NZ_CP075567.1"/>
</dbReference>
<dbReference type="EMBL" id="CP075567">
    <property type="protein sequence ID" value="UFP99175.1"/>
    <property type="molecule type" value="Genomic_DNA"/>
</dbReference>
<evidence type="ECO:0000313" key="1">
    <source>
        <dbReference type="EMBL" id="UFP99175.1"/>
    </source>
</evidence>
<evidence type="ECO:0000313" key="2">
    <source>
        <dbReference type="Proteomes" id="UP001162907"/>
    </source>
</evidence>
<gene>
    <name evidence="1" type="ORF">KJY40_24555</name>
</gene>